<evidence type="ECO:0000256" key="2">
    <source>
        <dbReference type="ARBA" id="ARBA00022679"/>
    </source>
</evidence>
<dbReference type="InterPro" id="IPR014043">
    <property type="entry name" value="Acyl_transferase_dom"/>
</dbReference>
<dbReference type="InterPro" id="IPR001227">
    <property type="entry name" value="Ac_transferase_dom_sf"/>
</dbReference>
<dbReference type="PANTHER" id="PTHR42681:SF1">
    <property type="entry name" value="MALONYL-COA-ACYL CARRIER PROTEIN TRANSACYLASE, MITOCHONDRIAL"/>
    <property type="match status" value="1"/>
</dbReference>
<organism evidence="6 7">
    <name type="scientific">Chromobacterium sphagni</name>
    <dbReference type="NCBI Taxonomy" id="1903179"/>
    <lineage>
        <taxon>Bacteria</taxon>
        <taxon>Pseudomonadati</taxon>
        <taxon>Pseudomonadota</taxon>
        <taxon>Betaproteobacteria</taxon>
        <taxon>Neisseriales</taxon>
        <taxon>Chromobacteriaceae</taxon>
        <taxon>Chromobacterium</taxon>
    </lineage>
</organism>
<dbReference type="Gene3D" id="3.40.366.10">
    <property type="entry name" value="Malonyl-Coenzyme A Acyl Carrier Protein, domain 2"/>
    <property type="match status" value="1"/>
</dbReference>
<dbReference type="Gene3D" id="3.30.70.250">
    <property type="entry name" value="Malonyl-CoA ACP transacylase, ACP-binding"/>
    <property type="match status" value="1"/>
</dbReference>
<evidence type="ECO:0000259" key="5">
    <source>
        <dbReference type="SMART" id="SM00827"/>
    </source>
</evidence>
<reference evidence="6 7" key="1">
    <citation type="submission" date="2016-09" db="EMBL/GenBank/DDBJ databases">
        <title>Chromobacterium muskegensis sp. nov., an insecticidal bacterium isolated from Sphagnum bogs.</title>
        <authorList>
            <person name="Sparks M.E."/>
            <person name="Blackburn M.B."/>
            <person name="Gundersen-Rindal D.E."/>
            <person name="Mitchell A."/>
            <person name="Farrar R."/>
            <person name="Kuhar D."/>
        </authorList>
    </citation>
    <scope>NUCLEOTIDE SEQUENCE [LARGE SCALE GENOMIC DNA]</scope>
    <source>
        <strain evidence="6 7">14B-1</strain>
    </source>
</reference>
<keyword evidence="3" id="KW-0012">Acyltransferase</keyword>
<comment type="caution">
    <text evidence="6">The sequence shown here is derived from an EMBL/GenBank/DDBJ whole genome shotgun (WGS) entry which is preliminary data.</text>
</comment>
<dbReference type="PANTHER" id="PTHR42681">
    <property type="entry name" value="MALONYL-COA-ACYL CARRIER PROTEIN TRANSACYLASE, MITOCHONDRIAL"/>
    <property type="match status" value="1"/>
</dbReference>
<evidence type="ECO:0000256" key="1">
    <source>
        <dbReference type="ARBA" id="ARBA00013258"/>
    </source>
</evidence>
<keyword evidence="7" id="KW-1185">Reference proteome</keyword>
<proteinExistence type="predicted"/>
<dbReference type="InterPro" id="IPR050858">
    <property type="entry name" value="Mal-CoA-ACP_Trans/PKS_FabD"/>
</dbReference>
<sequence length="298" mass="32694">MTVFLFPGQGAQEPAMCDAVRRHPQFHERYQTICDLVQTDVLRELAAGRAEMLNQNRFSSLLTVLVGTLALELFKQHSDVEPAACAGYSVGQWAAMHAAGMIGYEAMIAVLVERARLMDEYSASEPGGMCAVIGLKEAELEALLERLRLDGFPVFISNYNCLGQYSIAGTLPAIGQAMESIAALRPKKLLQLPVSGAWHCPLLKTAESGFERYLQGVALGEPRIPVIDNVTGESLPADGDLLRRSLSRHLSHPVQWSRGIKQLIAGGCTQFIEFGHGSQLSKFGFFIDRDADFRGWRA</sequence>
<evidence type="ECO:0000313" key="6">
    <source>
        <dbReference type="EMBL" id="OHX19449.1"/>
    </source>
</evidence>
<dbReference type="Pfam" id="PF00698">
    <property type="entry name" value="Acyl_transf_1"/>
    <property type="match status" value="1"/>
</dbReference>
<evidence type="ECO:0000256" key="3">
    <source>
        <dbReference type="ARBA" id="ARBA00023315"/>
    </source>
</evidence>
<name>A0ABX3CB70_9NEIS</name>
<gene>
    <name evidence="6" type="ORF">BI344_18390</name>
</gene>
<dbReference type="SMART" id="SM00827">
    <property type="entry name" value="PKS_AT"/>
    <property type="match status" value="1"/>
</dbReference>
<dbReference type="EMBL" id="MKCT01000036">
    <property type="protein sequence ID" value="OHX19449.1"/>
    <property type="molecule type" value="Genomic_DNA"/>
</dbReference>
<feature type="domain" description="Malonyl-CoA:ACP transacylase (MAT)" evidence="5">
    <location>
        <begin position="5"/>
        <end position="283"/>
    </location>
</feature>
<protein>
    <recommendedName>
        <fullName evidence="1">[acyl-carrier-protein] S-malonyltransferase</fullName>
        <ecNumber evidence="1">2.3.1.39</ecNumber>
    </recommendedName>
</protein>
<dbReference type="SUPFAM" id="SSF55048">
    <property type="entry name" value="Probable ACP-binding domain of malonyl-CoA ACP transacylase"/>
    <property type="match status" value="1"/>
</dbReference>
<dbReference type="EC" id="2.3.1.39" evidence="1"/>
<evidence type="ECO:0000256" key="4">
    <source>
        <dbReference type="ARBA" id="ARBA00048462"/>
    </source>
</evidence>
<dbReference type="RefSeq" id="WP_071113573.1">
    <property type="nucleotide sequence ID" value="NZ_MKCT01000036.1"/>
</dbReference>
<dbReference type="SUPFAM" id="SSF52151">
    <property type="entry name" value="FabD/lysophospholipase-like"/>
    <property type="match status" value="1"/>
</dbReference>
<dbReference type="InterPro" id="IPR016035">
    <property type="entry name" value="Acyl_Trfase/lysoPLipase"/>
</dbReference>
<keyword evidence="2" id="KW-0808">Transferase</keyword>
<accession>A0ABX3CB70</accession>
<dbReference type="InterPro" id="IPR016036">
    <property type="entry name" value="Malonyl_transacylase_ACP-bd"/>
</dbReference>
<comment type="catalytic activity">
    <reaction evidence="4">
        <text>holo-[ACP] + malonyl-CoA = malonyl-[ACP] + CoA</text>
        <dbReference type="Rhea" id="RHEA:41792"/>
        <dbReference type="Rhea" id="RHEA-COMP:9623"/>
        <dbReference type="Rhea" id="RHEA-COMP:9685"/>
        <dbReference type="ChEBI" id="CHEBI:57287"/>
        <dbReference type="ChEBI" id="CHEBI:57384"/>
        <dbReference type="ChEBI" id="CHEBI:64479"/>
        <dbReference type="ChEBI" id="CHEBI:78449"/>
        <dbReference type="EC" id="2.3.1.39"/>
    </reaction>
</comment>
<dbReference type="Proteomes" id="UP000180280">
    <property type="component" value="Unassembled WGS sequence"/>
</dbReference>
<evidence type="ECO:0000313" key="7">
    <source>
        <dbReference type="Proteomes" id="UP000180280"/>
    </source>
</evidence>